<dbReference type="NCBIfam" id="TIGR01174">
    <property type="entry name" value="ftsA"/>
    <property type="match status" value="1"/>
</dbReference>
<evidence type="ECO:0000256" key="1">
    <source>
        <dbReference type="ARBA" id="ARBA00022475"/>
    </source>
</evidence>
<comment type="function">
    <text evidence="5 6">Cell division protein that is involved in the assembly of the Z ring. May serve as a membrane anchor for the Z ring.</text>
</comment>
<evidence type="ECO:0000313" key="9">
    <source>
        <dbReference type="Proteomes" id="UP000271227"/>
    </source>
</evidence>
<dbReference type="GO" id="GO:0043093">
    <property type="term" value="P:FtsZ-dependent cytokinesis"/>
    <property type="evidence" value="ECO:0007669"/>
    <property type="project" value="UniProtKB-UniRule"/>
</dbReference>
<evidence type="ECO:0000313" key="8">
    <source>
        <dbReference type="EMBL" id="RMB12012.1"/>
    </source>
</evidence>
<dbReference type="PIRSF" id="PIRSF003101">
    <property type="entry name" value="FtsA"/>
    <property type="match status" value="1"/>
</dbReference>
<keyword evidence="4 5" id="KW-0131">Cell cycle</keyword>
<dbReference type="Pfam" id="PF14450">
    <property type="entry name" value="FtsA"/>
    <property type="match status" value="1"/>
</dbReference>
<feature type="domain" description="SHS2" evidence="7">
    <location>
        <begin position="15"/>
        <end position="201"/>
    </location>
</feature>
<evidence type="ECO:0000259" key="7">
    <source>
        <dbReference type="SMART" id="SM00842"/>
    </source>
</evidence>
<comment type="similarity">
    <text evidence="5 6">Belongs to the FtsA/MreB family.</text>
</comment>
<name>A0A3M0CR95_9PROT</name>
<keyword evidence="3 5" id="KW-0472">Membrane</keyword>
<evidence type="ECO:0000256" key="2">
    <source>
        <dbReference type="ARBA" id="ARBA00022618"/>
    </source>
</evidence>
<dbReference type="PANTHER" id="PTHR32432:SF4">
    <property type="entry name" value="CELL DIVISION PROTEIN FTSA"/>
    <property type="match status" value="1"/>
</dbReference>
<evidence type="ECO:0000256" key="6">
    <source>
        <dbReference type="PIRNR" id="PIRNR003101"/>
    </source>
</evidence>
<evidence type="ECO:0000256" key="5">
    <source>
        <dbReference type="HAMAP-Rule" id="MF_02033"/>
    </source>
</evidence>
<dbReference type="FunCoup" id="A0A3M0CR95">
    <property type="interactions" value="222"/>
</dbReference>
<keyword evidence="9" id="KW-1185">Reference proteome</keyword>
<dbReference type="Gene3D" id="3.30.420.40">
    <property type="match status" value="1"/>
</dbReference>
<keyword evidence="1 5" id="KW-1003">Cell membrane</keyword>
<keyword evidence="2 5" id="KW-0132">Cell division</keyword>
<accession>A0A3M0CR95</accession>
<dbReference type="SUPFAM" id="SSF53067">
    <property type="entry name" value="Actin-like ATPase domain"/>
    <property type="match status" value="2"/>
</dbReference>
<organism evidence="8 9">
    <name type="scientific">Eilatimonas milleporae</name>
    <dbReference type="NCBI Taxonomy" id="911205"/>
    <lineage>
        <taxon>Bacteria</taxon>
        <taxon>Pseudomonadati</taxon>
        <taxon>Pseudomonadota</taxon>
        <taxon>Alphaproteobacteria</taxon>
        <taxon>Kordiimonadales</taxon>
        <taxon>Kordiimonadaceae</taxon>
        <taxon>Eilatimonas</taxon>
    </lineage>
</organism>
<comment type="subcellular location">
    <subcellularLocation>
        <location evidence="5">Cell membrane</location>
        <topology evidence="5">Peripheral membrane protein</topology>
        <orientation evidence="5">Cytoplasmic side</orientation>
    </subcellularLocation>
    <text evidence="5">Localizes to the Z ring in an FtsZ-dependent manner. Targeted to the membrane through a conserved C-terminal amphipathic helix.</text>
</comment>
<evidence type="ECO:0000256" key="3">
    <source>
        <dbReference type="ARBA" id="ARBA00023136"/>
    </source>
</evidence>
<dbReference type="Proteomes" id="UP000271227">
    <property type="component" value="Unassembled WGS sequence"/>
</dbReference>
<dbReference type="Gene3D" id="3.30.1490.110">
    <property type="match status" value="1"/>
</dbReference>
<dbReference type="InterPro" id="IPR003494">
    <property type="entry name" value="SHS2_FtsA"/>
</dbReference>
<dbReference type="RefSeq" id="WP_121937231.1">
    <property type="nucleotide sequence ID" value="NZ_REFR01000009.1"/>
</dbReference>
<proteinExistence type="inferred from homology"/>
<dbReference type="InterPro" id="IPR020823">
    <property type="entry name" value="Cell_div_FtsA"/>
</dbReference>
<dbReference type="HAMAP" id="MF_02033">
    <property type="entry name" value="FtsA"/>
    <property type="match status" value="1"/>
</dbReference>
<reference evidence="8 9" key="1">
    <citation type="submission" date="2018-10" db="EMBL/GenBank/DDBJ databases">
        <title>Genomic Encyclopedia of Archaeal and Bacterial Type Strains, Phase II (KMG-II): from individual species to whole genera.</title>
        <authorList>
            <person name="Goeker M."/>
        </authorList>
    </citation>
    <scope>NUCLEOTIDE SEQUENCE [LARGE SCALE GENOMIC DNA]</scope>
    <source>
        <strain evidence="8 9">DSM 25217</strain>
    </source>
</reference>
<dbReference type="PANTHER" id="PTHR32432">
    <property type="entry name" value="CELL DIVISION PROTEIN FTSA-RELATED"/>
    <property type="match status" value="1"/>
</dbReference>
<comment type="subunit">
    <text evidence="5">Self-interacts. Interacts with FtsZ.</text>
</comment>
<dbReference type="SMART" id="SM00842">
    <property type="entry name" value="FtsA"/>
    <property type="match status" value="1"/>
</dbReference>
<dbReference type="EMBL" id="REFR01000009">
    <property type="protein sequence ID" value="RMB12012.1"/>
    <property type="molecule type" value="Genomic_DNA"/>
</dbReference>
<dbReference type="Pfam" id="PF02491">
    <property type="entry name" value="SHS2_FTSA"/>
    <property type="match status" value="1"/>
</dbReference>
<dbReference type="InParanoid" id="A0A3M0CR95"/>
<dbReference type="InterPro" id="IPR043129">
    <property type="entry name" value="ATPase_NBD"/>
</dbReference>
<dbReference type="AlphaFoldDB" id="A0A3M0CR95"/>
<dbReference type="GO" id="GO:0032153">
    <property type="term" value="C:cell division site"/>
    <property type="evidence" value="ECO:0007669"/>
    <property type="project" value="UniProtKB-UniRule"/>
</dbReference>
<gene>
    <name evidence="5" type="primary">ftsA</name>
    <name evidence="8" type="ORF">BXY39_0501</name>
</gene>
<sequence>MAEAVTDQNGVEGTVTALDVGAHKVACLIADVRPGGVITVRGVGNRASAGIAGGAVVDMAAAEKAIRASVDQAEKMAGKQVADVFVSLSAGRPASDIVEAEVALDGHVVSEADIARALRQARERIDVGERHILHAFPAAFALDGHYGVKAPVGLHGQALTVALHVITVDSAPMKNLEACVRRAHLDVRDMVLAPYAAGLAALVEDEARMGAACIDIGAGSTGLALFAQGALVHSEILPVGGALVTEQIARALTAPFDEAERLKTFHGGAVRDGADERLEIEVVQVGEQSAADRTIRQPRARLTDVIHREYCGLLAEVKSALTTAGFAGESSRRIVLTGGAALVEGMRDLAADRLGASVRIARPLPLAGLPTSAQSPIFTVAVGLLKYAALHGGENNRAILGGTKRPDGDRGLARLWRWIKASF</sequence>
<evidence type="ECO:0000256" key="4">
    <source>
        <dbReference type="ARBA" id="ARBA00023306"/>
    </source>
</evidence>
<dbReference type="InterPro" id="IPR050696">
    <property type="entry name" value="FtsA/MreB"/>
</dbReference>
<dbReference type="CDD" id="cd24048">
    <property type="entry name" value="ASKHA_NBD_FtsA"/>
    <property type="match status" value="1"/>
</dbReference>
<protein>
    <recommendedName>
        <fullName evidence="5 6">Cell division protein FtsA</fullName>
    </recommendedName>
</protein>
<comment type="caution">
    <text evidence="8">The sequence shown here is derived from an EMBL/GenBank/DDBJ whole genome shotgun (WGS) entry which is preliminary data.</text>
</comment>
<dbReference type="OrthoDB" id="9810567at2"/>
<dbReference type="GO" id="GO:0009898">
    <property type="term" value="C:cytoplasmic side of plasma membrane"/>
    <property type="evidence" value="ECO:0007669"/>
    <property type="project" value="UniProtKB-UniRule"/>
</dbReference>